<accession>A0ABN2SJE6</accession>
<keyword evidence="3" id="KW-1185">Reference proteome</keyword>
<comment type="caution">
    <text evidence="2">The sequence shown here is derived from an EMBL/GenBank/DDBJ whole genome shotgun (WGS) entry which is preliminary data.</text>
</comment>
<protein>
    <submittedName>
        <fullName evidence="2">Uncharacterized protein</fullName>
    </submittedName>
</protein>
<evidence type="ECO:0000256" key="1">
    <source>
        <dbReference type="SAM" id="MobiDB-lite"/>
    </source>
</evidence>
<gene>
    <name evidence="2" type="ORF">GCM10009777_22970</name>
</gene>
<evidence type="ECO:0000313" key="2">
    <source>
        <dbReference type="EMBL" id="GAA1987799.1"/>
    </source>
</evidence>
<feature type="region of interest" description="Disordered" evidence="1">
    <location>
        <begin position="56"/>
        <end position="94"/>
    </location>
</feature>
<feature type="compositionally biased region" description="Basic and acidic residues" evidence="1">
    <location>
        <begin position="61"/>
        <end position="71"/>
    </location>
</feature>
<sequence length="94" mass="10131">MAGDEVAQLIQIERLHVGDERCRACRGHVGLMVRIADDGSHTVAALDEQWFEQSSDSAVSAEHEDARHEAPFADVVSRYPDATRGGGAATRAVT</sequence>
<evidence type="ECO:0000313" key="3">
    <source>
        <dbReference type="Proteomes" id="UP001500326"/>
    </source>
</evidence>
<reference evidence="2 3" key="1">
    <citation type="journal article" date="2019" name="Int. J. Syst. Evol. Microbiol.">
        <title>The Global Catalogue of Microorganisms (GCM) 10K type strain sequencing project: providing services to taxonomists for standard genome sequencing and annotation.</title>
        <authorList>
            <consortium name="The Broad Institute Genomics Platform"/>
            <consortium name="The Broad Institute Genome Sequencing Center for Infectious Disease"/>
            <person name="Wu L."/>
            <person name="Ma J."/>
        </authorList>
    </citation>
    <scope>NUCLEOTIDE SEQUENCE [LARGE SCALE GENOMIC DNA]</scope>
    <source>
        <strain evidence="2 3">JCM 14902</strain>
    </source>
</reference>
<name>A0ABN2SJE6_9MICO</name>
<dbReference type="Proteomes" id="UP001500326">
    <property type="component" value="Unassembled WGS sequence"/>
</dbReference>
<organism evidence="2 3">
    <name type="scientific">Microbacterium pumilum</name>
    <dbReference type="NCBI Taxonomy" id="344165"/>
    <lineage>
        <taxon>Bacteria</taxon>
        <taxon>Bacillati</taxon>
        <taxon>Actinomycetota</taxon>
        <taxon>Actinomycetes</taxon>
        <taxon>Micrococcales</taxon>
        <taxon>Microbacteriaceae</taxon>
        <taxon>Microbacterium</taxon>
    </lineage>
</organism>
<proteinExistence type="predicted"/>
<dbReference type="EMBL" id="BAAAOH010000001">
    <property type="protein sequence ID" value="GAA1987799.1"/>
    <property type="molecule type" value="Genomic_DNA"/>
</dbReference>